<keyword evidence="3" id="KW-1185">Reference proteome</keyword>
<dbReference type="InParanoid" id="A0A259TUU7"/>
<protein>
    <submittedName>
        <fullName evidence="2">Uncharacterized protein</fullName>
    </submittedName>
</protein>
<gene>
    <name evidence="2" type="ORF">BSZ36_00200</name>
</gene>
<feature type="compositionally biased region" description="Basic and acidic residues" evidence="1">
    <location>
        <begin position="36"/>
        <end position="46"/>
    </location>
</feature>
<dbReference type="RefSeq" id="WP_094545158.1">
    <property type="nucleotide sequence ID" value="NZ_MQWB01000001.1"/>
</dbReference>
<feature type="region of interest" description="Disordered" evidence="1">
    <location>
        <begin position="36"/>
        <end position="63"/>
    </location>
</feature>
<sequence>MESFRRCLSPLATFLAVLIAIQVTDVIVCADEAEAADRAGQHEAGERPASGDPHEGSHHQDDESAADCLCHIVFAPTTVVPALGGRPAPEALPVALAADAPPDVEPDGPEHVPLG</sequence>
<accession>A0A259TUU7</accession>
<feature type="compositionally biased region" description="Basic and acidic residues" evidence="1">
    <location>
        <begin position="52"/>
        <end position="62"/>
    </location>
</feature>
<dbReference type="AlphaFoldDB" id="A0A259TUU7"/>
<reference evidence="2 3" key="1">
    <citation type="submission" date="2016-11" db="EMBL/GenBank/DDBJ databases">
        <title>Study of marine rhodopsin-containing bacteria.</title>
        <authorList>
            <person name="Yoshizawa S."/>
            <person name="Kumagai Y."/>
            <person name="Kogure K."/>
        </authorList>
    </citation>
    <scope>NUCLEOTIDE SEQUENCE [LARGE SCALE GENOMIC DNA]</scope>
    <source>
        <strain evidence="2 3">SG-29</strain>
    </source>
</reference>
<name>A0A259TUU7_9BACT</name>
<proteinExistence type="predicted"/>
<evidence type="ECO:0000313" key="2">
    <source>
        <dbReference type="EMBL" id="OZC01542.1"/>
    </source>
</evidence>
<dbReference type="Proteomes" id="UP000216446">
    <property type="component" value="Unassembled WGS sequence"/>
</dbReference>
<evidence type="ECO:0000313" key="3">
    <source>
        <dbReference type="Proteomes" id="UP000216446"/>
    </source>
</evidence>
<organism evidence="2 3">
    <name type="scientific">Rubricoccus marinus</name>
    <dbReference type="NCBI Taxonomy" id="716817"/>
    <lineage>
        <taxon>Bacteria</taxon>
        <taxon>Pseudomonadati</taxon>
        <taxon>Rhodothermota</taxon>
        <taxon>Rhodothermia</taxon>
        <taxon>Rhodothermales</taxon>
        <taxon>Rubricoccaceae</taxon>
        <taxon>Rubricoccus</taxon>
    </lineage>
</organism>
<dbReference type="EMBL" id="MQWB01000001">
    <property type="protein sequence ID" value="OZC01542.1"/>
    <property type="molecule type" value="Genomic_DNA"/>
</dbReference>
<evidence type="ECO:0000256" key="1">
    <source>
        <dbReference type="SAM" id="MobiDB-lite"/>
    </source>
</evidence>
<comment type="caution">
    <text evidence="2">The sequence shown here is derived from an EMBL/GenBank/DDBJ whole genome shotgun (WGS) entry which is preliminary data.</text>
</comment>